<dbReference type="Gramene" id="TraesJAG2B03G01038690.1">
    <property type="protein sequence ID" value="TraesJAG2B03G01038690.1"/>
    <property type="gene ID" value="TraesJAG2B03G01038690"/>
</dbReference>
<dbReference type="PROSITE" id="PS51294">
    <property type="entry name" value="HTH_MYB"/>
    <property type="match status" value="1"/>
</dbReference>
<dbReference type="GeneID" id="123042277"/>
<dbReference type="OrthoDB" id="551907at2759"/>
<dbReference type="InterPro" id="IPR006447">
    <property type="entry name" value="Myb_dom_plants"/>
</dbReference>
<dbReference type="STRING" id="4565.A0A3B6CE08"/>
<keyword evidence="8" id="KW-1185">Reference proteome</keyword>
<dbReference type="Gramene" id="TraesCS2B02G515800.1">
    <property type="protein sequence ID" value="TraesCS2B02G515800.1"/>
    <property type="gene ID" value="TraesCS2B02G515800"/>
</dbReference>
<keyword evidence="3" id="KW-0804">Transcription</keyword>
<dbReference type="InterPro" id="IPR025756">
    <property type="entry name" value="Myb_CC_LHEQLE"/>
</dbReference>
<feature type="region of interest" description="Disordered" evidence="5">
    <location>
        <begin position="315"/>
        <end position="345"/>
    </location>
</feature>
<dbReference type="NCBIfam" id="TIGR01557">
    <property type="entry name" value="myb_SHAQKYF"/>
    <property type="match status" value="1"/>
</dbReference>
<dbReference type="InterPro" id="IPR046955">
    <property type="entry name" value="PHR1-like"/>
</dbReference>
<dbReference type="GO" id="GO:0003700">
    <property type="term" value="F:DNA-binding transcription factor activity"/>
    <property type="evidence" value="ECO:0007669"/>
    <property type="project" value="InterPro"/>
</dbReference>
<dbReference type="Gene3D" id="1.10.10.60">
    <property type="entry name" value="Homeodomain-like"/>
    <property type="match status" value="1"/>
</dbReference>
<dbReference type="SUPFAM" id="SSF46689">
    <property type="entry name" value="Homeodomain-like"/>
    <property type="match status" value="1"/>
</dbReference>
<keyword evidence="1" id="KW-0805">Transcription regulation</keyword>
<evidence type="ECO:0000256" key="5">
    <source>
        <dbReference type="SAM" id="MobiDB-lite"/>
    </source>
</evidence>
<feature type="region of interest" description="Disordered" evidence="5">
    <location>
        <begin position="195"/>
        <end position="261"/>
    </location>
</feature>
<reference evidence="7" key="2">
    <citation type="submission" date="2018-10" db="UniProtKB">
        <authorList>
            <consortium name="EnsemblPlants"/>
        </authorList>
    </citation>
    <scope>IDENTIFICATION</scope>
</reference>
<dbReference type="AlphaFoldDB" id="A0A3B6CE08"/>
<evidence type="ECO:0000256" key="3">
    <source>
        <dbReference type="ARBA" id="ARBA00023163"/>
    </source>
</evidence>
<dbReference type="Pfam" id="PF14379">
    <property type="entry name" value="Myb_CC_LHEQLE"/>
    <property type="match status" value="1"/>
</dbReference>
<evidence type="ECO:0000256" key="1">
    <source>
        <dbReference type="ARBA" id="ARBA00023015"/>
    </source>
</evidence>
<evidence type="ECO:0000256" key="2">
    <source>
        <dbReference type="ARBA" id="ARBA00023125"/>
    </source>
</evidence>
<dbReference type="Proteomes" id="UP000019116">
    <property type="component" value="Chromosome 2B"/>
</dbReference>
<keyword evidence="4" id="KW-0539">Nucleus</keyword>
<accession>A0A3B6CE08</accession>
<evidence type="ECO:0000259" key="6">
    <source>
        <dbReference type="PROSITE" id="PS51294"/>
    </source>
</evidence>
<proteinExistence type="predicted"/>
<dbReference type="RefSeq" id="XP_044320695.1">
    <property type="nucleotide sequence ID" value="XM_044464760.1"/>
</dbReference>
<dbReference type="OMA" id="MEAPPGM"/>
<dbReference type="PANTHER" id="PTHR31499">
    <property type="entry name" value="MYB FAMILY TRANSCRIPTION FACTOR PHL11"/>
    <property type="match status" value="1"/>
</dbReference>
<dbReference type="EnsemblPlants" id="TraesCS2B02G515800.1">
    <property type="protein sequence ID" value="TraesCS2B02G515800.1"/>
    <property type="gene ID" value="TraesCS2B02G515800"/>
</dbReference>
<evidence type="ECO:0000256" key="4">
    <source>
        <dbReference type="ARBA" id="ARBA00023242"/>
    </source>
</evidence>
<name>A0A3B6CE08_WHEAT</name>
<dbReference type="Pfam" id="PF00249">
    <property type="entry name" value="Myb_DNA-binding"/>
    <property type="match status" value="1"/>
</dbReference>
<dbReference type="InterPro" id="IPR001005">
    <property type="entry name" value="SANT/Myb"/>
</dbReference>
<evidence type="ECO:0000313" key="7">
    <source>
        <dbReference type="EnsemblPlants" id="TraesCS2B02G515800.1"/>
    </source>
</evidence>
<sequence>MRTVNTPTSKNQAKKIRLHDRYCDGMMPLCNPSSEARQLSASSTGLPTSHQELFMSAGFQQQQQHHGGAGAAWAREEYYAAPQRSAFAQRCVGSSTAAFYAAEHLLGIGQFDGAPLGMLPPAATMMPAVAARTRPESGDMYMSHELDPVMLRADQSPSVRTYYVRPQQRRDPVELELPLLAPQPQQQESAHHGLFGNAPAIKPHSFSPHVPSMEAPSSSSLLSQMESHLSARSSVGAPATPTGTGSVSAPPAPPPPSKTRIRWTPELHERFVDCVSKLGGADRATPKGILKLMNSDGLTIYHIKSHLQKYRMAKYMPAPSSSSSSSEGRQHEKRAAGSDTQHELDPKTGMHITEALRVQLDVQRRLHEQLEIQRKLQVRIEEQGKRLQKMFEDQLNASGNTGPAAGPDVVLFPPAAEVPSHQEEDAVFVDVIDDDDEVQIISVASGSYDDDLAAL</sequence>
<dbReference type="Gramene" id="TraesCS2B03G1295900.1">
    <property type="protein sequence ID" value="TraesCS2B03G1295900.1.CDS"/>
    <property type="gene ID" value="TraesCS2B03G1295900"/>
</dbReference>
<dbReference type="FunFam" id="1.10.10.60:FF:000002">
    <property type="entry name" value="Myb family transcription factor"/>
    <property type="match status" value="1"/>
</dbReference>
<gene>
    <name evidence="7" type="primary">LOC123042277</name>
</gene>
<dbReference type="InterPro" id="IPR009057">
    <property type="entry name" value="Homeodomain-like_sf"/>
</dbReference>
<protein>
    <recommendedName>
        <fullName evidence="6">HTH myb-type domain-containing protein</fullName>
    </recommendedName>
</protein>
<keyword evidence="2" id="KW-0238">DNA-binding</keyword>
<reference evidence="7" key="1">
    <citation type="submission" date="2018-08" db="EMBL/GenBank/DDBJ databases">
        <authorList>
            <person name="Rossello M."/>
        </authorList>
    </citation>
    <scope>NUCLEOTIDE SEQUENCE [LARGE SCALE GENOMIC DNA]</scope>
    <source>
        <strain evidence="7">cv. Chinese Spring</strain>
    </source>
</reference>
<dbReference type="PANTHER" id="PTHR31499:SF80">
    <property type="entry name" value="HTH MYB-TYPE DOMAIN-CONTAINING PROTEIN"/>
    <property type="match status" value="1"/>
</dbReference>
<feature type="compositionally biased region" description="Basic and acidic residues" evidence="5">
    <location>
        <begin position="328"/>
        <end position="345"/>
    </location>
</feature>
<dbReference type="SMR" id="A0A3B6CE08"/>
<evidence type="ECO:0000313" key="8">
    <source>
        <dbReference type="Proteomes" id="UP000019116"/>
    </source>
</evidence>
<dbReference type="InterPro" id="IPR017930">
    <property type="entry name" value="Myb_dom"/>
</dbReference>
<organism evidence="7">
    <name type="scientific">Triticum aestivum</name>
    <name type="common">Wheat</name>
    <dbReference type="NCBI Taxonomy" id="4565"/>
    <lineage>
        <taxon>Eukaryota</taxon>
        <taxon>Viridiplantae</taxon>
        <taxon>Streptophyta</taxon>
        <taxon>Embryophyta</taxon>
        <taxon>Tracheophyta</taxon>
        <taxon>Spermatophyta</taxon>
        <taxon>Magnoliopsida</taxon>
        <taxon>Liliopsida</taxon>
        <taxon>Poales</taxon>
        <taxon>Poaceae</taxon>
        <taxon>BOP clade</taxon>
        <taxon>Pooideae</taxon>
        <taxon>Triticodae</taxon>
        <taxon>Triticeae</taxon>
        <taxon>Triticinae</taxon>
        <taxon>Triticum</taxon>
    </lineage>
</organism>
<feature type="domain" description="HTH myb-type" evidence="6">
    <location>
        <begin position="256"/>
        <end position="315"/>
    </location>
</feature>
<dbReference type="GO" id="GO:0003677">
    <property type="term" value="F:DNA binding"/>
    <property type="evidence" value="ECO:0007669"/>
    <property type="project" value="UniProtKB-KW"/>
</dbReference>
<feature type="compositionally biased region" description="Low complexity" evidence="5">
    <location>
        <begin position="211"/>
        <end position="230"/>
    </location>
</feature>